<sequence>MFSNILAISSDCPISPRINFLADDTATLQEFMWGIGWYHDNHNAVSIMKDNHVENLEALRALFDGNPNFCSSTFIGHIYSHSLFDKTNLNLQPFMKPHAGKEWTIVHNGDLNRMYQNTLTLTFSDYEPVGKTDSEYILCWILSQLRKKNIRELNDDNLFYLYDLLKQINQVGQVNLVLSNGDVTIVYQDKDDFNPIYYKKFFPPSNSNNLDIGYVNVATGLYEDELRTYTIFSNNTNVDNTWRKLLPTQMVAVSHGRVIWNSDKNSSNYGGHTYQPDQLNVPTEIKTFKSSERILDIVHTTKYTYEIPVNLSKHNIRMKPIVDTKQRILNYDLNISVACEKEEYTDVFGNDVVFLKTKEPYKEFTIEMKTKVAVSTDHSVRKRSINSRTTMPISWMPWQRQMMTPYLLSVELPQTQLEELMDYAVSFVKRNDSDIMAVLDDINKTIYYEYKYASGSTNFATTAYDVYITRQGVCQDFSNLFICLARLLGVPARYRSGYIFNGGHYSNTEMSDATHAWVEVYIPWVGWIGYDPTNGCEVNSDHVRIACGRTYIDATPTAGTIYRGGGTESLSINVKVFDVTEML</sequence>
<protein>
    <recommendedName>
        <fullName evidence="2">Glutamine amidotransferase type-2 domain-containing protein</fullName>
    </recommendedName>
</protein>
<dbReference type="PROSITE" id="PS51278">
    <property type="entry name" value="GATASE_TYPE_2"/>
    <property type="match status" value="1"/>
</dbReference>
<dbReference type="Pfam" id="PF01841">
    <property type="entry name" value="Transglut_core"/>
    <property type="match status" value="1"/>
</dbReference>
<dbReference type="Gene3D" id="3.60.20.10">
    <property type="entry name" value="Glutamine Phosphoribosylpyrophosphate, subunit 1, domain 1"/>
    <property type="match status" value="1"/>
</dbReference>
<name>A0A0B6D9C0_9GAMM</name>
<dbReference type="STRING" id="28110.KU46_1303"/>
<dbReference type="SUPFAM" id="SSF54001">
    <property type="entry name" value="Cysteine proteinases"/>
    <property type="match status" value="1"/>
</dbReference>
<dbReference type="AlphaFoldDB" id="A0A0B6D9C0"/>
<evidence type="ECO:0000256" key="1">
    <source>
        <dbReference type="ARBA" id="ARBA00022962"/>
    </source>
</evidence>
<dbReference type="Pfam" id="PF13230">
    <property type="entry name" value="GATase_4"/>
    <property type="match status" value="1"/>
</dbReference>
<keyword evidence="1" id="KW-0315">Glutamine amidotransferase</keyword>
<dbReference type="EMBL" id="CP009440">
    <property type="protein sequence ID" value="AJI54253.1"/>
    <property type="molecule type" value="Genomic_DNA"/>
</dbReference>
<gene>
    <name evidence="3" type="ORF">LA55_1315</name>
</gene>
<dbReference type="KEGG" id="fpz:LA55_1315"/>
<dbReference type="InterPro" id="IPR038765">
    <property type="entry name" value="Papain-like_cys_pep_sf"/>
</dbReference>
<proteinExistence type="predicted"/>
<reference evidence="3 4" key="1">
    <citation type="journal article" date="2015" name="Genome Announc.">
        <title>Genome sequencing of 18 francisella strains to aid in assay development and testing.</title>
        <authorList>
            <person name="Johnson S.L."/>
            <person name="Daligault H.E."/>
            <person name="Davenport K.W."/>
            <person name="Coyne S.R."/>
            <person name="Frey K.G."/>
            <person name="Koroleva G.I."/>
            <person name="Broomall S.M."/>
            <person name="Bishop-Lilly K.A."/>
            <person name="Bruce D.C."/>
            <person name="Chertkov O."/>
            <person name="Freitas T."/>
            <person name="Jaissle J."/>
            <person name="Ladner J.T."/>
            <person name="Rosenzweig C.N."/>
            <person name="Gibbons H.S."/>
            <person name="Palacios G.F."/>
            <person name="Redden C.L."/>
            <person name="Xu Y."/>
            <person name="Minogue T.D."/>
            <person name="Chain P.S."/>
        </authorList>
    </citation>
    <scope>NUCLEOTIDE SEQUENCE [LARGE SCALE GENOMIC DNA]</scope>
    <source>
        <strain evidence="3 4">GA01-2794</strain>
    </source>
</reference>
<accession>A0A0B6D9C0</accession>
<evidence type="ECO:0000313" key="4">
    <source>
        <dbReference type="Proteomes" id="UP000031830"/>
    </source>
</evidence>
<dbReference type="Proteomes" id="UP000031830">
    <property type="component" value="Chromosome"/>
</dbReference>
<evidence type="ECO:0000313" key="3">
    <source>
        <dbReference type="EMBL" id="AJI54253.1"/>
    </source>
</evidence>
<dbReference type="CDD" id="cd01908">
    <property type="entry name" value="YafJ"/>
    <property type="match status" value="1"/>
</dbReference>
<dbReference type="PANTHER" id="PTHR33490:SF6">
    <property type="entry name" value="SLL1049 PROTEIN"/>
    <property type="match status" value="1"/>
</dbReference>
<dbReference type="InterPro" id="IPR029055">
    <property type="entry name" value="Ntn_hydrolases_N"/>
</dbReference>
<evidence type="ECO:0000259" key="2">
    <source>
        <dbReference type="PROSITE" id="PS51278"/>
    </source>
</evidence>
<feature type="domain" description="Glutamine amidotransferase type-2" evidence="2">
    <location>
        <begin position="12"/>
        <end position="256"/>
    </location>
</feature>
<dbReference type="InterPro" id="IPR013589">
    <property type="entry name" value="Bac_transglu_N"/>
</dbReference>
<dbReference type="OrthoDB" id="9804872at2"/>
<dbReference type="Pfam" id="PF08379">
    <property type="entry name" value="Bact_transglu_N"/>
    <property type="match status" value="1"/>
</dbReference>
<dbReference type="InterPro" id="IPR002931">
    <property type="entry name" value="Transglutaminase-like"/>
</dbReference>
<dbReference type="Gene3D" id="3.10.620.30">
    <property type="match status" value="1"/>
</dbReference>
<dbReference type="SMART" id="SM00460">
    <property type="entry name" value="TGc"/>
    <property type="match status" value="1"/>
</dbReference>
<dbReference type="InterPro" id="IPR026869">
    <property type="entry name" value="EgtC-like"/>
</dbReference>
<dbReference type="InterPro" id="IPR017932">
    <property type="entry name" value="GATase_2_dom"/>
</dbReference>
<organism evidence="3 4">
    <name type="scientific">Francisella philomiragia</name>
    <dbReference type="NCBI Taxonomy" id="28110"/>
    <lineage>
        <taxon>Bacteria</taxon>
        <taxon>Pseudomonadati</taxon>
        <taxon>Pseudomonadota</taxon>
        <taxon>Gammaproteobacteria</taxon>
        <taxon>Thiotrichales</taxon>
        <taxon>Francisellaceae</taxon>
        <taxon>Francisella</taxon>
    </lineage>
</organism>
<dbReference type="SUPFAM" id="SSF56235">
    <property type="entry name" value="N-terminal nucleophile aminohydrolases (Ntn hydrolases)"/>
    <property type="match status" value="1"/>
</dbReference>
<dbReference type="RefSeq" id="WP_044526436.1">
    <property type="nucleotide sequence ID" value="NZ_CP009440.1"/>
</dbReference>
<dbReference type="PANTHER" id="PTHR33490">
    <property type="entry name" value="BLR5614 PROTEIN-RELATED"/>
    <property type="match status" value="1"/>
</dbReference>